<dbReference type="InterPro" id="IPR011067">
    <property type="entry name" value="Plasmid_toxin/cell-grow_inhib"/>
</dbReference>
<organism evidence="1 2">
    <name type="scientific">Pseudomonas cannabina</name>
    <dbReference type="NCBI Taxonomy" id="86840"/>
    <lineage>
        <taxon>Bacteria</taxon>
        <taxon>Pseudomonadati</taxon>
        <taxon>Pseudomonadota</taxon>
        <taxon>Gammaproteobacteria</taxon>
        <taxon>Pseudomonadales</taxon>
        <taxon>Pseudomonadaceae</taxon>
        <taxon>Pseudomonas</taxon>
    </lineage>
</organism>
<name>A0A3M3LGU8_PSECA</name>
<dbReference type="Proteomes" id="UP000281372">
    <property type="component" value="Unassembled WGS sequence"/>
</dbReference>
<dbReference type="Gene3D" id="2.30.30.110">
    <property type="match status" value="1"/>
</dbReference>
<evidence type="ECO:0000313" key="1">
    <source>
        <dbReference type="EMBL" id="RMN34211.1"/>
    </source>
</evidence>
<dbReference type="GO" id="GO:0003677">
    <property type="term" value="F:DNA binding"/>
    <property type="evidence" value="ECO:0007669"/>
    <property type="project" value="InterPro"/>
</dbReference>
<gene>
    <name evidence="1" type="ORF">ALQ64_01423</name>
</gene>
<dbReference type="SUPFAM" id="SSF50118">
    <property type="entry name" value="Cell growth inhibitor/plasmid maintenance toxic component"/>
    <property type="match status" value="1"/>
</dbReference>
<dbReference type="EMBL" id="RBOW01000341">
    <property type="protein sequence ID" value="RMN34211.1"/>
    <property type="molecule type" value="Genomic_DNA"/>
</dbReference>
<reference evidence="1 2" key="1">
    <citation type="submission" date="2018-08" db="EMBL/GenBank/DDBJ databases">
        <title>Recombination of ecologically and evolutionarily significant loci maintains genetic cohesion in the Pseudomonas syringae species complex.</title>
        <authorList>
            <person name="Dillon M."/>
            <person name="Thakur S."/>
            <person name="Almeida R.N.D."/>
            <person name="Weir B.S."/>
            <person name="Guttman D.S."/>
        </authorList>
    </citation>
    <scope>NUCLEOTIDE SEQUENCE [LARGE SCALE GENOMIC DNA]</scope>
    <source>
        <strain evidence="1 2">ICMP 2821</strain>
    </source>
</reference>
<comment type="caution">
    <text evidence="1">The sequence shown here is derived from an EMBL/GenBank/DDBJ whole genome shotgun (WGS) entry which is preliminary data.</text>
</comment>
<dbReference type="AlphaFoldDB" id="A0A3M3LGU8"/>
<evidence type="ECO:0000313" key="2">
    <source>
        <dbReference type="Proteomes" id="UP000281372"/>
    </source>
</evidence>
<evidence type="ECO:0008006" key="3">
    <source>
        <dbReference type="Google" id="ProtNLM"/>
    </source>
</evidence>
<dbReference type="InterPro" id="IPR003477">
    <property type="entry name" value="PemK-like"/>
</dbReference>
<accession>A0A3M3LGU8</accession>
<protein>
    <recommendedName>
        <fullName evidence="3">Type II toxin-antitoxin system PemK/MazF family toxin</fullName>
    </recommendedName>
</protein>
<proteinExistence type="predicted"/>
<sequence>MCMALTYTPKVGEVVECEFGDFMRPPPTPRYNGLMLPEIRKRRMVVVLNGRLPNGCVMVVPISSSGNPNGVHRGIHVYLEPPLFSITGFYDRRDRWALAECITHVSKDRLNQIKEKGVPIPTFLPRDKVTLIQKAVIKTIAAAGLLT</sequence>
<dbReference type="Pfam" id="PF02452">
    <property type="entry name" value="PemK_toxin"/>
    <property type="match status" value="1"/>
</dbReference>